<organism evidence="2 3">
    <name type="scientific">Paractinoplanes hotanensis</name>
    <dbReference type="NCBI Taxonomy" id="2906497"/>
    <lineage>
        <taxon>Bacteria</taxon>
        <taxon>Bacillati</taxon>
        <taxon>Actinomycetota</taxon>
        <taxon>Actinomycetes</taxon>
        <taxon>Micromonosporales</taxon>
        <taxon>Micromonosporaceae</taxon>
        <taxon>Paractinoplanes</taxon>
    </lineage>
</organism>
<comment type="caution">
    <text evidence="2">The sequence shown here is derived from an EMBL/GenBank/DDBJ whole genome shotgun (WGS) entry which is preliminary data.</text>
</comment>
<protein>
    <submittedName>
        <fullName evidence="2">Uncharacterized protein</fullName>
    </submittedName>
</protein>
<dbReference type="EMBL" id="JAMQOL010000034">
    <property type="protein sequence ID" value="MCM4080746.1"/>
    <property type="molecule type" value="Genomic_DNA"/>
</dbReference>
<dbReference type="Proteomes" id="UP001523216">
    <property type="component" value="Unassembled WGS sequence"/>
</dbReference>
<accession>A0ABT0Y3Y3</accession>
<evidence type="ECO:0000256" key="1">
    <source>
        <dbReference type="SAM" id="MobiDB-lite"/>
    </source>
</evidence>
<proteinExistence type="predicted"/>
<gene>
    <name evidence="2" type="ORF">LXN57_24510</name>
</gene>
<keyword evidence="3" id="KW-1185">Reference proteome</keyword>
<evidence type="ECO:0000313" key="3">
    <source>
        <dbReference type="Proteomes" id="UP001523216"/>
    </source>
</evidence>
<evidence type="ECO:0000313" key="2">
    <source>
        <dbReference type="EMBL" id="MCM4080746.1"/>
    </source>
</evidence>
<reference evidence="2 3" key="1">
    <citation type="submission" date="2022-06" db="EMBL/GenBank/DDBJ databases">
        <title>Actinoplanes abujensis sp. nov., isolated from Nigerian arid soil.</title>
        <authorList>
            <person name="Ding P."/>
        </authorList>
    </citation>
    <scope>NUCLEOTIDE SEQUENCE [LARGE SCALE GENOMIC DNA]</scope>
    <source>
        <strain evidence="3">TRM88002</strain>
    </source>
</reference>
<feature type="region of interest" description="Disordered" evidence="1">
    <location>
        <begin position="216"/>
        <end position="238"/>
    </location>
</feature>
<feature type="compositionally biased region" description="Acidic residues" evidence="1">
    <location>
        <begin position="222"/>
        <end position="238"/>
    </location>
</feature>
<name>A0ABT0Y3Y3_9ACTN</name>
<dbReference type="RefSeq" id="WP_251800523.1">
    <property type="nucleotide sequence ID" value="NZ_JAMQOL010000034.1"/>
</dbReference>
<sequence>MGTARKFGQILHSELDVHAAWVPVTNTFALGDYGVISGGVFVKTGNIAEYGITFATASGPSARLRFRSDGVRVTRFVAGAEVPNIPQVDLEASIRIEFSASDSFYVDAPVLTVDSIEDVARVGAALREVEGWRRRHKVVFSTYTGQGCTVISSRKANSTFELSATADVLRLLELGKATGGITLSGESAAGLEVIGATGVVGLRLFKLRQLTGGTDVLHTGEPDDEIEYEAPGDPEDDL</sequence>